<keyword evidence="10" id="KW-1185">Reference proteome</keyword>
<keyword evidence="6" id="KW-0456">Lyase</keyword>
<dbReference type="FunFam" id="3.20.20.70:FF:000140">
    <property type="entry name" value="Fructose-bisphosphate aldolase"/>
    <property type="match status" value="1"/>
</dbReference>
<evidence type="ECO:0000256" key="3">
    <source>
        <dbReference type="ARBA" id="ARBA00010387"/>
    </source>
</evidence>
<evidence type="ECO:0000256" key="6">
    <source>
        <dbReference type="ARBA" id="ARBA00023239"/>
    </source>
</evidence>
<dbReference type="GO" id="GO:0004332">
    <property type="term" value="F:fructose-bisphosphate aldolase activity"/>
    <property type="evidence" value="ECO:0007669"/>
    <property type="project" value="UniProtKB-EC"/>
</dbReference>
<keyword evidence="5" id="KW-0324">Glycolysis</keyword>
<dbReference type="NCBIfam" id="NF033379">
    <property type="entry name" value="FrucBisAld_I"/>
    <property type="match status" value="1"/>
</dbReference>
<evidence type="ECO:0000256" key="7">
    <source>
        <dbReference type="ARBA" id="ARBA00029799"/>
    </source>
</evidence>
<name>A0AAN1XZ84_UNVUL</name>
<reference evidence="9 10" key="1">
    <citation type="journal article" date="2022" name="ISME Commun">
        <title>Vulcanimicrobium alpinus gen. nov. sp. nov., the first cultivated representative of the candidate phylum 'Eremiobacterota', is a metabolically versatile aerobic anoxygenic phototroph.</title>
        <authorList>
            <person name="Yabe S."/>
            <person name="Muto K."/>
            <person name="Abe K."/>
            <person name="Yokota A."/>
            <person name="Staudigel H."/>
            <person name="Tebo B.M."/>
        </authorList>
    </citation>
    <scope>NUCLEOTIDE SEQUENCE [LARGE SCALE GENOMIC DNA]</scope>
    <source>
        <strain evidence="9 10">WC8-2</strain>
    </source>
</reference>
<evidence type="ECO:0000256" key="1">
    <source>
        <dbReference type="ARBA" id="ARBA00000441"/>
    </source>
</evidence>
<evidence type="ECO:0000313" key="10">
    <source>
        <dbReference type="Proteomes" id="UP001317532"/>
    </source>
</evidence>
<evidence type="ECO:0000256" key="8">
    <source>
        <dbReference type="ARBA" id="ARBA00072515"/>
    </source>
</evidence>
<dbReference type="Pfam" id="PF00274">
    <property type="entry name" value="Glycolytic"/>
    <property type="match status" value="1"/>
</dbReference>
<evidence type="ECO:0000256" key="4">
    <source>
        <dbReference type="ARBA" id="ARBA00013068"/>
    </source>
</evidence>
<dbReference type="EC" id="4.1.2.13" evidence="4"/>
<protein>
    <recommendedName>
        <fullName evidence="8">Probable fructose-bisphosphate aldolase class 1</fullName>
        <ecNumber evidence="4">4.1.2.13</ecNumber>
    </recommendedName>
    <alternativeName>
        <fullName evidence="7">Fructose-bisphosphate aldolase class I</fullName>
    </alternativeName>
</protein>
<dbReference type="KEGG" id="vab:WPS_33790"/>
<comment type="similarity">
    <text evidence="3">Belongs to the class I fructose-bisphosphate aldolase family.</text>
</comment>
<dbReference type="GO" id="GO:0006096">
    <property type="term" value="P:glycolytic process"/>
    <property type="evidence" value="ECO:0007669"/>
    <property type="project" value="UniProtKB-KW"/>
</dbReference>
<proteinExistence type="inferred from homology"/>
<dbReference type="Gene3D" id="3.20.20.70">
    <property type="entry name" value="Aldolase class I"/>
    <property type="match status" value="1"/>
</dbReference>
<comment type="pathway">
    <text evidence="2">Carbohydrate degradation; glycolysis; D-glyceraldehyde 3-phosphate and glycerone phosphate from D-glucose: step 4/4.</text>
</comment>
<dbReference type="SUPFAM" id="SSF51569">
    <property type="entry name" value="Aldolase"/>
    <property type="match status" value="1"/>
</dbReference>
<accession>A0AAN1XZ84</accession>
<dbReference type="PANTHER" id="PTHR11627">
    <property type="entry name" value="FRUCTOSE-BISPHOSPHATE ALDOLASE"/>
    <property type="match status" value="1"/>
</dbReference>
<dbReference type="RefSeq" id="WP_317997573.1">
    <property type="nucleotide sequence ID" value="NZ_AP025523.1"/>
</dbReference>
<sequence length="344" mass="37044">MQSAGLPETARALVRAGRGILAIDESVGTCNARFAKLEIDESVEARRAYRELLIAAPGIEASVSGMILYDETIRQHTAAGVPFVDALRSRGMHAGIKVDTGTKRLPFTDAETITEGLDGLRDRLDAYRAMGATFAKWRAVFRITAGTPSPRAIRTNAHALARYAALCQECGIVPIVEPEVLGEGDHDLATSEDVTRRILAAVFDELALQGVVFEAMILKPNMVLPGSSARPISLDEIVAANLRVLRDTVPAAVPGIAFLSGGQDDRAATERLNAFNALGGEPRPWVLTFSFGRAIQQPALERWRGRPENVAAAQEILVRRALCNARAAEGRYDASFEQSLSAVS</sequence>
<dbReference type="InterPro" id="IPR013785">
    <property type="entry name" value="Aldolase_TIM"/>
</dbReference>
<dbReference type="Proteomes" id="UP001317532">
    <property type="component" value="Chromosome"/>
</dbReference>
<comment type="catalytic activity">
    <reaction evidence="1">
        <text>beta-D-fructose 1,6-bisphosphate = D-glyceraldehyde 3-phosphate + dihydroxyacetone phosphate</text>
        <dbReference type="Rhea" id="RHEA:14729"/>
        <dbReference type="ChEBI" id="CHEBI:32966"/>
        <dbReference type="ChEBI" id="CHEBI:57642"/>
        <dbReference type="ChEBI" id="CHEBI:59776"/>
        <dbReference type="EC" id="4.1.2.13"/>
    </reaction>
</comment>
<dbReference type="InterPro" id="IPR000741">
    <property type="entry name" value="FBA_I"/>
</dbReference>
<organism evidence="9 10">
    <name type="scientific">Vulcanimicrobium alpinum</name>
    <dbReference type="NCBI Taxonomy" id="3016050"/>
    <lineage>
        <taxon>Bacteria</taxon>
        <taxon>Bacillati</taxon>
        <taxon>Vulcanimicrobiota</taxon>
        <taxon>Vulcanimicrobiia</taxon>
        <taxon>Vulcanimicrobiales</taxon>
        <taxon>Vulcanimicrobiaceae</taxon>
        <taxon>Vulcanimicrobium</taxon>
    </lineage>
</organism>
<evidence type="ECO:0000256" key="5">
    <source>
        <dbReference type="ARBA" id="ARBA00023152"/>
    </source>
</evidence>
<dbReference type="EMBL" id="AP025523">
    <property type="protein sequence ID" value="BDE08103.1"/>
    <property type="molecule type" value="Genomic_DNA"/>
</dbReference>
<evidence type="ECO:0000256" key="2">
    <source>
        <dbReference type="ARBA" id="ARBA00004714"/>
    </source>
</evidence>
<gene>
    <name evidence="9" type="ORF">WPS_33790</name>
</gene>
<evidence type="ECO:0000313" key="9">
    <source>
        <dbReference type="EMBL" id="BDE08103.1"/>
    </source>
</evidence>
<dbReference type="AlphaFoldDB" id="A0AAN1XZ84"/>